<comment type="caution">
    <text evidence="1">The sequence shown here is derived from an EMBL/GenBank/DDBJ whole genome shotgun (WGS) entry which is preliminary data.</text>
</comment>
<dbReference type="Proteomes" id="UP001162802">
    <property type="component" value="Unassembled WGS sequence"/>
</dbReference>
<evidence type="ECO:0008006" key="3">
    <source>
        <dbReference type="Google" id="ProtNLM"/>
    </source>
</evidence>
<evidence type="ECO:0000313" key="2">
    <source>
        <dbReference type="Proteomes" id="UP001162802"/>
    </source>
</evidence>
<sequence length="314" mass="33983">MVAEEARRTARRLTPLVAPPPTFDHFLAIDWSGARGRHHKGIALGLCAQGTGAPALLSPPSPRGWSREAVLRYLREDLPPRTLVGLDLGIALPFADAGAFFPGLAQSPDTARALWARIEGICEEDEDLGANAFVDHPDFAPYFRRHGGREGERFHLPGSDHRRGRLRVTEAAQARLGCKPYSNFNLVGAAQVGKSSLTGMRLLHRLTGTLPVWPIDPLPPSGSVVCEIYTTLAAVEAGRRAGRAKITERSDLDTALDALGSQPRGETGPIDDHSADALLTSAWLRGAAARRELWHPPELTPELATREGWTFGAL</sequence>
<name>A0ABT0AHN4_9SPHN</name>
<accession>A0ABT0AHN4</accession>
<dbReference type="RefSeq" id="WP_243802842.1">
    <property type="nucleotide sequence ID" value="NZ_JALHAT010000056.1"/>
</dbReference>
<protein>
    <recommendedName>
        <fullName evidence="3">DUF429 domain-containing protein</fullName>
    </recommendedName>
</protein>
<keyword evidence="2" id="KW-1185">Reference proteome</keyword>
<proteinExistence type="predicted"/>
<organism evidence="1 2">
    <name type="scientific">Novosphingobium mangrovi</name>
    <name type="common">ex Hu et al. 2023</name>
    <dbReference type="NCBI Taxonomy" id="2930094"/>
    <lineage>
        <taxon>Bacteria</taxon>
        <taxon>Pseudomonadati</taxon>
        <taxon>Pseudomonadota</taxon>
        <taxon>Alphaproteobacteria</taxon>
        <taxon>Sphingomonadales</taxon>
        <taxon>Sphingomonadaceae</taxon>
        <taxon>Novosphingobium</taxon>
    </lineage>
</organism>
<dbReference type="EMBL" id="JALHAT010000056">
    <property type="protein sequence ID" value="MCJ1962704.1"/>
    <property type="molecule type" value="Genomic_DNA"/>
</dbReference>
<evidence type="ECO:0000313" key="1">
    <source>
        <dbReference type="EMBL" id="MCJ1962704.1"/>
    </source>
</evidence>
<gene>
    <name evidence="1" type="ORF">MTR65_18610</name>
</gene>
<reference evidence="1" key="1">
    <citation type="submission" date="2022-03" db="EMBL/GenBank/DDBJ databases">
        <title>Identification of a novel bacterium isolated from mangrove sediments.</title>
        <authorList>
            <person name="Pan X."/>
        </authorList>
    </citation>
    <scope>NUCLEOTIDE SEQUENCE</scope>
    <source>
        <strain evidence="1">B2637</strain>
    </source>
</reference>